<reference evidence="3" key="1">
    <citation type="submission" date="2021-03" db="EMBL/GenBank/DDBJ databases">
        <title>Roseibium sp. CAU 1637 isolated from Incheon.</title>
        <authorList>
            <person name="Kim W."/>
        </authorList>
    </citation>
    <scope>NUCLEOTIDE SEQUENCE</scope>
    <source>
        <strain evidence="3">CAU 1637</strain>
    </source>
</reference>
<dbReference type="Proteomes" id="UP000664779">
    <property type="component" value="Unassembled WGS sequence"/>
</dbReference>
<dbReference type="EMBL" id="JAFLNF010000004">
    <property type="protein sequence ID" value="MBO0345897.1"/>
    <property type="molecule type" value="Genomic_DNA"/>
</dbReference>
<evidence type="ECO:0000256" key="1">
    <source>
        <dbReference type="SAM" id="MobiDB-lite"/>
    </source>
</evidence>
<dbReference type="InterPro" id="IPR028250">
    <property type="entry name" value="DsbDN"/>
</dbReference>
<protein>
    <recommendedName>
        <fullName evidence="2">Thiol:disulfide interchange protein DsbD N-terminal domain-containing protein</fullName>
    </recommendedName>
</protein>
<dbReference type="RefSeq" id="WP_206940871.1">
    <property type="nucleotide sequence ID" value="NZ_JAFLNF010000004.1"/>
</dbReference>
<feature type="domain" description="Thiol:disulfide interchange protein DsbD N-terminal" evidence="2">
    <location>
        <begin position="76"/>
        <end position="180"/>
    </location>
</feature>
<evidence type="ECO:0000313" key="3">
    <source>
        <dbReference type="EMBL" id="MBO0345897.1"/>
    </source>
</evidence>
<evidence type="ECO:0000313" key="4">
    <source>
        <dbReference type="Proteomes" id="UP000664779"/>
    </source>
</evidence>
<sequence>MMTFQSFQHPTSALAPLSRRARCVRAIAICALLTELALSPAARSARAASSDWHDGQGGGVRLISSGPAQADSPDKPGAAYLAGLEFSLEPGWHTYWRSPGEAGIAPQIDFSGSTNLKSVEVLYPVPERYNDGYSTTAVYHGEVVLPLRITAQDPTAPLRLQASLFFGVCKEICVPRDAGLTLDLSAQDTPDRVSNLLIERDLQRVPQKTSPAAPQLSIVVAQTSDKTDRLQIVADSTLSPDKTAATELFAVGPEGSYNGLPTLISRKNGKTVWQLSTKGLKRQADGGSQLSLVVQRGEQAWVSEHPLSPDQLAPLK</sequence>
<name>A0A939ENX4_9HYPH</name>
<proteinExistence type="predicted"/>
<evidence type="ECO:0000259" key="2">
    <source>
        <dbReference type="Pfam" id="PF11412"/>
    </source>
</evidence>
<comment type="caution">
    <text evidence="3">The sequence shown here is derived from an EMBL/GenBank/DDBJ whole genome shotgun (WGS) entry which is preliminary data.</text>
</comment>
<accession>A0A939ENX4</accession>
<feature type="region of interest" description="Disordered" evidence="1">
    <location>
        <begin position="48"/>
        <end position="74"/>
    </location>
</feature>
<organism evidence="3 4">
    <name type="scientific">Roseibium limicola</name>
    <dbReference type="NCBI Taxonomy" id="2816037"/>
    <lineage>
        <taxon>Bacteria</taxon>
        <taxon>Pseudomonadati</taxon>
        <taxon>Pseudomonadota</taxon>
        <taxon>Alphaproteobacteria</taxon>
        <taxon>Hyphomicrobiales</taxon>
        <taxon>Stappiaceae</taxon>
        <taxon>Roseibium</taxon>
    </lineage>
</organism>
<dbReference type="Pfam" id="PF11412">
    <property type="entry name" value="DsbD_N"/>
    <property type="match status" value="1"/>
</dbReference>
<gene>
    <name evidence="3" type="ORF">J0X15_11755</name>
</gene>
<dbReference type="AlphaFoldDB" id="A0A939ENX4"/>
<keyword evidence="4" id="KW-1185">Reference proteome</keyword>